<feature type="compositionally biased region" description="Basic and acidic residues" evidence="2">
    <location>
        <begin position="183"/>
        <end position="209"/>
    </location>
</feature>
<feature type="region of interest" description="Disordered" evidence="2">
    <location>
        <begin position="1"/>
        <end position="218"/>
    </location>
</feature>
<dbReference type="Pfam" id="PF04048">
    <property type="entry name" value="Sec8_N"/>
    <property type="match status" value="1"/>
</dbReference>
<evidence type="ECO:0000313" key="3">
    <source>
        <dbReference type="EMBL" id="WVN90377.1"/>
    </source>
</evidence>
<keyword evidence="1" id="KW-0268">Exocytosis</keyword>
<dbReference type="Pfam" id="PF20652">
    <property type="entry name" value="Sec8_C"/>
    <property type="match status" value="1"/>
</dbReference>
<dbReference type="InterPro" id="IPR039682">
    <property type="entry name" value="Sec8/EXOC4"/>
</dbReference>
<dbReference type="GO" id="GO:0006893">
    <property type="term" value="P:Golgi to plasma membrane transport"/>
    <property type="evidence" value="ECO:0007669"/>
    <property type="project" value="TreeGrafter"/>
</dbReference>
<name>A0A1E3IH03_9TREE</name>
<dbReference type="EMBL" id="CP143790">
    <property type="protein sequence ID" value="WVN90377.1"/>
    <property type="molecule type" value="Genomic_DNA"/>
</dbReference>
<organism evidence="3 4">
    <name type="scientific">Cryptococcus depauperatus CBS 7841</name>
    <dbReference type="NCBI Taxonomy" id="1295531"/>
    <lineage>
        <taxon>Eukaryota</taxon>
        <taxon>Fungi</taxon>
        <taxon>Dikarya</taxon>
        <taxon>Basidiomycota</taxon>
        <taxon>Agaricomycotina</taxon>
        <taxon>Tremellomycetes</taxon>
        <taxon>Tremellales</taxon>
        <taxon>Cryptococcaceae</taxon>
        <taxon>Cryptococcus</taxon>
    </lineage>
</organism>
<dbReference type="VEuPathDB" id="FungiDB:L203_03488"/>
<comment type="function">
    <text evidence="1">Component of the exocyst complex involved in the docking of exocytic vesicles with fusion sites on the plasma membrane.</text>
</comment>
<reference evidence="3" key="3">
    <citation type="submission" date="2024-01" db="EMBL/GenBank/DDBJ databases">
        <authorList>
            <person name="Coelho M.A."/>
            <person name="David-Palma M."/>
            <person name="Shea T."/>
            <person name="Sun S."/>
            <person name="Cuomo C.A."/>
            <person name="Heitman J."/>
        </authorList>
    </citation>
    <scope>NUCLEOTIDE SEQUENCE</scope>
    <source>
        <strain evidence="3">CBS 7841</strain>
    </source>
</reference>
<reference evidence="3" key="2">
    <citation type="journal article" date="2022" name="Elife">
        <title>Obligate sexual reproduction of a homothallic fungus closely related to the Cryptococcus pathogenic species complex.</title>
        <authorList>
            <person name="Passer A.R."/>
            <person name="Clancey S.A."/>
            <person name="Shea T."/>
            <person name="David-Palma M."/>
            <person name="Averette A.F."/>
            <person name="Boekhout T."/>
            <person name="Porcel B.M."/>
            <person name="Nowrousian M."/>
            <person name="Cuomo C.A."/>
            <person name="Sun S."/>
            <person name="Heitman J."/>
            <person name="Coelho M.A."/>
        </authorList>
    </citation>
    <scope>NUCLEOTIDE SEQUENCE</scope>
    <source>
        <strain evidence="3">CBS 7841</strain>
    </source>
</reference>
<dbReference type="PANTHER" id="PTHR14146">
    <property type="entry name" value="EXOCYST COMPLEX COMPONENT 4"/>
    <property type="match status" value="1"/>
</dbReference>
<dbReference type="GO" id="GO:0006904">
    <property type="term" value="P:vesicle docking involved in exocytosis"/>
    <property type="evidence" value="ECO:0007669"/>
    <property type="project" value="InterPro"/>
</dbReference>
<dbReference type="KEGG" id="cdep:91089822"/>
<dbReference type="GO" id="GO:0006612">
    <property type="term" value="P:protein targeting to membrane"/>
    <property type="evidence" value="ECO:0007669"/>
    <property type="project" value="UniProtKB-UniRule"/>
</dbReference>
<protein>
    <recommendedName>
        <fullName evidence="1">Exocyst complex component Sec8</fullName>
    </recommendedName>
</protein>
<feature type="compositionally biased region" description="Polar residues" evidence="2">
    <location>
        <begin position="120"/>
        <end position="130"/>
    </location>
</feature>
<dbReference type="Proteomes" id="UP000094043">
    <property type="component" value="Chromosome 7"/>
</dbReference>
<gene>
    <name evidence="3" type="ORF">L203_105613</name>
</gene>
<dbReference type="GeneID" id="91089822"/>
<feature type="compositionally biased region" description="Low complexity" evidence="2">
    <location>
        <begin position="110"/>
        <end position="119"/>
    </location>
</feature>
<evidence type="ECO:0000256" key="1">
    <source>
        <dbReference type="RuleBase" id="RU367079"/>
    </source>
</evidence>
<accession>A0A1E3IH03</accession>
<feature type="compositionally biased region" description="Basic and acidic residues" evidence="2">
    <location>
        <begin position="75"/>
        <end position="85"/>
    </location>
</feature>
<evidence type="ECO:0000313" key="4">
    <source>
        <dbReference type="Proteomes" id="UP000094043"/>
    </source>
</evidence>
<proteinExistence type="inferred from homology"/>
<dbReference type="OrthoDB" id="272977at2759"/>
<comment type="similarity">
    <text evidence="1">Belongs to the SEC8 family.</text>
</comment>
<keyword evidence="1" id="KW-0813">Transport</keyword>
<feature type="compositionally biased region" description="Polar residues" evidence="2">
    <location>
        <begin position="1"/>
        <end position="22"/>
    </location>
</feature>
<sequence>MSRQSSNKYKISNPTLLPSSQLPSAYASDSSPYPSFVKQSRPLNPPEQHRNNGPPPSPARPARSRMRDASQQQGRSRDPNSDSRRNLIPPVQTSGGSTYDGYEIPPVSPISPVSPATSSQNFGQNTSLSSDVFAADRSQRMELRAQVSAAAHQASQPFQKTDPTGAESDKMRNVVGAFMSAGRHKEDTSAPRRPGRSEARAKRPPREEKWDEEASSEGSQFGELDVALRKVRKHWPFVVDSDFSASSLALSLLSKSPSPSLPSHPGLSSFLRLHESLTSGLRAVVQAHSKSFASSLPAHQNFLSTLENAQEQVRRSKTNLLEAREGFAGKTKTELAGIRARERTVREMLKILDIIDYLKQVPDQLEAFIGDKRFLQAALILVRSLKTINRPGLSEIGALSDLRSYFTSQETTLTEILVEELQNHIYLKNLYSDSRWRPYTPGQVNLPIPELEVTELSSNLNKNGTNAIPGPGPSSRFSRYIAQLNAKPSIDPNLSYYDDFLTPPPPTLPIISQAKSEGGSGIGQTDSYRSVLLTNGIITNGSRSAFGDTDNPETDSYTYIETLLEALAAMGRLGQALDMVAQRVPAELHALIEITLDEVESRSEQHREEVDFATRPMSLLAAPDNTHSAVNSNGAKLLFAPTEMVRIEVSLGAASPPQHTALLNDLFWTLYSKLAAVLEGHRVIYEVSRWISTRKDFKDSTISSETTSLTIPILEMWKPVQNEVKMLLSDYLTDDQQGSTLHRHTIMSVNEVLRGPKLTRSRSRQMFKFSEGDTRAVQKEIKMVDDAIQQALRSSVPGLVSLQIDQLTSFTEADDQFSGKYRVLVPPNPFNVTTLFQPTLSFINRAIAIIPPGFEEETRGFSTVLEDFVAKVFLPQLDEKVTAGFQQAVSGYDAYQIDRAMMAQLKQPPLKSSVRVMSLIHILCNMLRTTPFHRENYSRLIIGVIVQYYQQCSARFRELVSLPTTLENASERPLALPAVWAQHEDIIKCLSQMRAVSNTDPSRMAIHQREISLEVELLHNQPVPESQLINSQRKLEALGHLSRSLRWFIDSLLELQTVAEKPVSSNDEPPKLDDLAMTPPVPTDLDGPRLPLTQAMAQRYQAILQTYEQMAEMVVNTIRLEIRCRVNCNLAASMQKGDLRLESEALEPDSDVVNLNSILMSTEEVAERTIAPDDHSFIFKALGHLVDHCLITGACKYVKSVNAAGVRHIKRNIRSLQQTLRGTAAREGVLTLSMAYWNLFEKGAKDMLEELKSMDGRPPFSFEDYNTMLKLQCMDDTDELNTYLIDLHALSMCIEGWDIGED</sequence>
<reference evidence="3" key="1">
    <citation type="submission" date="2016-06" db="EMBL/GenBank/DDBJ databases">
        <authorList>
            <person name="Cuomo C."/>
            <person name="Litvintseva A."/>
            <person name="Heitman J."/>
            <person name="Chen Y."/>
            <person name="Sun S."/>
            <person name="Springer D."/>
            <person name="Dromer F."/>
            <person name="Young S."/>
            <person name="Zeng Q."/>
            <person name="Chapman S."/>
            <person name="Gujja S."/>
            <person name="Saif S."/>
            <person name="Birren B."/>
        </authorList>
    </citation>
    <scope>NUCLEOTIDE SEQUENCE</scope>
    <source>
        <strain evidence="3">CBS 7841</strain>
    </source>
</reference>
<dbReference type="RefSeq" id="XP_066071077.1">
    <property type="nucleotide sequence ID" value="XM_066214980.1"/>
</dbReference>
<dbReference type="InterPro" id="IPR007191">
    <property type="entry name" value="Sec8_exocyst_N"/>
</dbReference>
<keyword evidence="4" id="KW-1185">Reference proteome</keyword>
<keyword evidence="1" id="KW-0653">Protein transport</keyword>
<dbReference type="GO" id="GO:0015031">
    <property type="term" value="P:protein transport"/>
    <property type="evidence" value="ECO:0007669"/>
    <property type="project" value="UniProtKB-KW"/>
</dbReference>
<dbReference type="GO" id="GO:0000145">
    <property type="term" value="C:exocyst"/>
    <property type="evidence" value="ECO:0007669"/>
    <property type="project" value="UniProtKB-UniRule"/>
</dbReference>
<evidence type="ECO:0000256" key="2">
    <source>
        <dbReference type="SAM" id="MobiDB-lite"/>
    </source>
</evidence>
<dbReference type="InterPro" id="IPR048630">
    <property type="entry name" value="Sec8_M"/>
</dbReference>
<feature type="compositionally biased region" description="Low complexity" evidence="2">
    <location>
        <begin position="145"/>
        <end position="156"/>
    </location>
</feature>
<dbReference type="PANTHER" id="PTHR14146:SF0">
    <property type="entry name" value="EXOCYST COMPLEX COMPONENT 4"/>
    <property type="match status" value="1"/>
</dbReference>
<dbReference type="GO" id="GO:0090522">
    <property type="term" value="P:vesicle tethering involved in exocytosis"/>
    <property type="evidence" value="ECO:0007669"/>
    <property type="project" value="UniProtKB-UniRule"/>
</dbReference>
<feature type="compositionally biased region" description="Low complexity" evidence="2">
    <location>
        <begin position="23"/>
        <end position="35"/>
    </location>
</feature>